<dbReference type="EMBL" id="JAHHHD010000015">
    <property type="protein sequence ID" value="MBW4659800.1"/>
    <property type="molecule type" value="Genomic_DNA"/>
</dbReference>
<reference evidence="1" key="2">
    <citation type="journal article" date="2022" name="Microbiol. Resour. Announc.">
        <title>Metagenome Sequencing to Explore Phylogenomics of Terrestrial Cyanobacteria.</title>
        <authorList>
            <person name="Ward R.D."/>
            <person name="Stajich J.E."/>
            <person name="Johansen J.R."/>
            <person name="Huntemann M."/>
            <person name="Clum A."/>
            <person name="Foster B."/>
            <person name="Foster B."/>
            <person name="Roux S."/>
            <person name="Palaniappan K."/>
            <person name="Varghese N."/>
            <person name="Mukherjee S."/>
            <person name="Reddy T.B.K."/>
            <person name="Daum C."/>
            <person name="Copeland A."/>
            <person name="Chen I.A."/>
            <person name="Ivanova N.N."/>
            <person name="Kyrpides N.C."/>
            <person name="Shapiro N."/>
            <person name="Eloe-Fadrosh E.A."/>
            <person name="Pietrasiak N."/>
        </authorList>
    </citation>
    <scope>NUCLEOTIDE SEQUENCE</scope>
    <source>
        <strain evidence="1">UHER 2000/2452</strain>
    </source>
</reference>
<dbReference type="AlphaFoldDB" id="A0A951QC90"/>
<sequence length="69" mass="7688">MSELTLDQTQLKAIVKVALLELFQENRDAFTDLIAEAIEEIGLERAIVEGEATEPASRADIFKLLEQQA</sequence>
<gene>
    <name evidence="1" type="ORF">KME15_14080</name>
</gene>
<name>A0A951QC90_9CYAN</name>
<protein>
    <submittedName>
        <fullName evidence="1">Uncharacterized protein</fullName>
    </submittedName>
</protein>
<evidence type="ECO:0000313" key="1">
    <source>
        <dbReference type="EMBL" id="MBW4659800.1"/>
    </source>
</evidence>
<organism evidence="1 2">
    <name type="scientific">Drouetiella hepatica Uher 2000/2452</name>
    <dbReference type="NCBI Taxonomy" id="904376"/>
    <lineage>
        <taxon>Bacteria</taxon>
        <taxon>Bacillati</taxon>
        <taxon>Cyanobacteriota</taxon>
        <taxon>Cyanophyceae</taxon>
        <taxon>Oculatellales</taxon>
        <taxon>Oculatellaceae</taxon>
        <taxon>Drouetiella</taxon>
    </lineage>
</organism>
<evidence type="ECO:0000313" key="2">
    <source>
        <dbReference type="Proteomes" id="UP000757435"/>
    </source>
</evidence>
<dbReference type="Pfam" id="PF25734">
    <property type="entry name" value="RelB_like_antitoxin"/>
    <property type="match status" value="1"/>
</dbReference>
<reference evidence="1" key="1">
    <citation type="submission" date="2021-05" db="EMBL/GenBank/DDBJ databases">
        <authorList>
            <person name="Pietrasiak N."/>
            <person name="Ward R."/>
            <person name="Stajich J.E."/>
            <person name="Kurbessoian T."/>
        </authorList>
    </citation>
    <scope>NUCLEOTIDE SEQUENCE</scope>
    <source>
        <strain evidence="1">UHER 2000/2452</strain>
    </source>
</reference>
<dbReference type="InterPro" id="IPR057930">
    <property type="entry name" value="Antitoxin_put"/>
</dbReference>
<proteinExistence type="predicted"/>
<accession>A0A951QC90</accession>
<dbReference type="Proteomes" id="UP000757435">
    <property type="component" value="Unassembled WGS sequence"/>
</dbReference>
<comment type="caution">
    <text evidence="1">The sequence shown here is derived from an EMBL/GenBank/DDBJ whole genome shotgun (WGS) entry which is preliminary data.</text>
</comment>